<keyword evidence="1" id="KW-0805">Transcription regulation</keyword>
<evidence type="ECO:0000313" key="7">
    <source>
        <dbReference type="Proteomes" id="UP000822142"/>
    </source>
</evidence>
<dbReference type="PANTHER" id="PTHR43133:SF8">
    <property type="entry name" value="RNA POLYMERASE SIGMA FACTOR HI_1459-RELATED"/>
    <property type="match status" value="1"/>
</dbReference>
<dbReference type="Gene3D" id="1.10.1740.10">
    <property type="match status" value="1"/>
</dbReference>
<reference evidence="6 7" key="1">
    <citation type="journal article" date="2020" name="Cell Host Microbe">
        <title>Functional and Genomic Variation between Human-Derived Isolates of Lachnospiraceae Reveals Inter- and Intra-Species Diversity.</title>
        <authorList>
            <person name="Sorbara M.T."/>
            <person name="Littmann E.R."/>
            <person name="Fontana E."/>
            <person name="Moody T.U."/>
            <person name="Kohout C.E."/>
            <person name="Gjonbalaj M."/>
            <person name="Eaton V."/>
            <person name="Seok R."/>
            <person name="Leiner I.M."/>
            <person name="Pamer E.G."/>
        </authorList>
    </citation>
    <scope>NUCLEOTIDE SEQUENCE [LARGE SCALE GENOMIC DNA]</scope>
    <source>
        <strain evidence="6 7">MSK.15.26</strain>
    </source>
</reference>
<dbReference type="SUPFAM" id="SSF88946">
    <property type="entry name" value="Sigma2 domain of RNA polymerase sigma factors"/>
    <property type="match status" value="1"/>
</dbReference>
<dbReference type="InterPro" id="IPR014284">
    <property type="entry name" value="RNA_pol_sigma-70_dom"/>
</dbReference>
<dbReference type="RefSeq" id="WP_173748987.1">
    <property type="nucleotide sequence ID" value="NZ_JAAITA010000007.1"/>
</dbReference>
<proteinExistence type="predicted"/>
<evidence type="ECO:0000256" key="1">
    <source>
        <dbReference type="ARBA" id="ARBA00023015"/>
    </source>
</evidence>
<dbReference type="Pfam" id="PF04542">
    <property type="entry name" value="Sigma70_r2"/>
    <property type="match status" value="1"/>
</dbReference>
<sequence length="186" mass="22199">MTEEKFHEIYHQYYQLVKKVVYNVLRDEGFSEDVCQEVFLAFLDKADTMEAKYYKQWLLVNGKRKAIDFCRKSYQVHETTAVPSQDENGLRIENVPWISDRNGMYKSAEDEVTRRMALNELTGRLFEDLAKKNSTWYEIVMRMNVEGESAEETARSLGISIESLRAKRHRIKVWINKYYREQFENL</sequence>
<gene>
    <name evidence="6" type="ORF">G5A70_07210</name>
</gene>
<dbReference type="PANTHER" id="PTHR43133">
    <property type="entry name" value="RNA POLYMERASE ECF-TYPE SIGMA FACTO"/>
    <property type="match status" value="1"/>
</dbReference>
<dbReference type="InterPro" id="IPR039425">
    <property type="entry name" value="RNA_pol_sigma-70-like"/>
</dbReference>
<evidence type="ECO:0000256" key="2">
    <source>
        <dbReference type="ARBA" id="ARBA00023082"/>
    </source>
</evidence>
<accession>A0ABX2IAL0</accession>
<dbReference type="InterPro" id="IPR007627">
    <property type="entry name" value="RNA_pol_sigma70_r2"/>
</dbReference>
<dbReference type="Proteomes" id="UP000822142">
    <property type="component" value="Unassembled WGS sequence"/>
</dbReference>
<protein>
    <submittedName>
        <fullName evidence="6">Sigma-70 family RNA polymerase sigma factor</fullName>
    </submittedName>
</protein>
<evidence type="ECO:0000259" key="5">
    <source>
        <dbReference type="Pfam" id="PF04542"/>
    </source>
</evidence>
<dbReference type="NCBIfam" id="TIGR02937">
    <property type="entry name" value="sigma70-ECF"/>
    <property type="match status" value="1"/>
</dbReference>
<keyword evidence="7" id="KW-1185">Reference proteome</keyword>
<evidence type="ECO:0000256" key="3">
    <source>
        <dbReference type="ARBA" id="ARBA00023125"/>
    </source>
</evidence>
<feature type="domain" description="RNA polymerase sigma-70 region 2" evidence="5">
    <location>
        <begin position="9"/>
        <end position="72"/>
    </location>
</feature>
<keyword evidence="3" id="KW-0238">DNA-binding</keyword>
<dbReference type="EMBL" id="JAAITA010000007">
    <property type="protein sequence ID" value="NSJ85962.1"/>
    <property type="molecule type" value="Genomic_DNA"/>
</dbReference>
<keyword evidence="4" id="KW-0804">Transcription</keyword>
<dbReference type="InterPro" id="IPR013325">
    <property type="entry name" value="RNA_pol_sigma_r2"/>
</dbReference>
<evidence type="ECO:0000313" key="6">
    <source>
        <dbReference type="EMBL" id="NSJ85962.1"/>
    </source>
</evidence>
<evidence type="ECO:0000256" key="4">
    <source>
        <dbReference type="ARBA" id="ARBA00023163"/>
    </source>
</evidence>
<name>A0ABX2IAL0_BLAHA</name>
<keyword evidence="2" id="KW-0731">Sigma factor</keyword>
<comment type="caution">
    <text evidence="6">The sequence shown here is derived from an EMBL/GenBank/DDBJ whole genome shotgun (WGS) entry which is preliminary data.</text>
</comment>
<organism evidence="6 7">
    <name type="scientific">Blautia hansenii</name>
    <name type="common">Ruminococcus hansenii</name>
    <dbReference type="NCBI Taxonomy" id="1322"/>
    <lineage>
        <taxon>Bacteria</taxon>
        <taxon>Bacillati</taxon>
        <taxon>Bacillota</taxon>
        <taxon>Clostridia</taxon>
        <taxon>Lachnospirales</taxon>
        <taxon>Lachnospiraceae</taxon>
        <taxon>Blautia</taxon>
    </lineage>
</organism>